<accession>A0A1C1CBY7</accession>
<keyword evidence="3" id="KW-1185">Reference proteome</keyword>
<dbReference type="VEuPathDB" id="FungiDB:CLCR_00423"/>
<protein>
    <submittedName>
        <fullName evidence="2">Uncharacterized protein</fullName>
    </submittedName>
</protein>
<dbReference type="VEuPathDB" id="FungiDB:G647_10023"/>
<proteinExistence type="predicted"/>
<reference evidence="3" key="1">
    <citation type="submission" date="2015-07" db="EMBL/GenBank/DDBJ databases">
        <authorList>
            <person name="Teixeira M.M."/>
            <person name="Souza R.C."/>
            <person name="Almeida L.G."/>
            <person name="Vicente V.A."/>
            <person name="de Hoog S."/>
            <person name="Bocca A.L."/>
            <person name="de Almeida S.R."/>
            <person name="Vasconcelos A.T."/>
            <person name="Felipe M.S."/>
        </authorList>
    </citation>
    <scope>NUCLEOTIDE SEQUENCE [LARGE SCALE GENOMIC DNA]</scope>
    <source>
        <strain evidence="3">KSF</strain>
    </source>
</reference>
<feature type="region of interest" description="Disordered" evidence="1">
    <location>
        <begin position="529"/>
        <end position="549"/>
    </location>
</feature>
<name>A0A1C1CBY7_9EURO</name>
<dbReference type="STRING" id="86049.A0A1C1CBY7"/>
<evidence type="ECO:0000313" key="2">
    <source>
        <dbReference type="EMBL" id="OCT45988.1"/>
    </source>
</evidence>
<dbReference type="EMBL" id="LGRB01000017">
    <property type="protein sequence ID" value="OCT45988.1"/>
    <property type="molecule type" value="Genomic_DNA"/>
</dbReference>
<gene>
    <name evidence="2" type="ORF">CLCR_00423</name>
</gene>
<dbReference type="OrthoDB" id="412402at2759"/>
<evidence type="ECO:0000313" key="3">
    <source>
        <dbReference type="Proteomes" id="UP000094526"/>
    </source>
</evidence>
<organism evidence="2 3">
    <name type="scientific">Cladophialophora carrionii</name>
    <dbReference type="NCBI Taxonomy" id="86049"/>
    <lineage>
        <taxon>Eukaryota</taxon>
        <taxon>Fungi</taxon>
        <taxon>Dikarya</taxon>
        <taxon>Ascomycota</taxon>
        <taxon>Pezizomycotina</taxon>
        <taxon>Eurotiomycetes</taxon>
        <taxon>Chaetothyriomycetidae</taxon>
        <taxon>Chaetothyriales</taxon>
        <taxon>Herpotrichiellaceae</taxon>
        <taxon>Cladophialophora</taxon>
    </lineage>
</organism>
<evidence type="ECO:0000256" key="1">
    <source>
        <dbReference type="SAM" id="MobiDB-lite"/>
    </source>
</evidence>
<dbReference type="AlphaFoldDB" id="A0A1C1CBY7"/>
<dbReference type="Proteomes" id="UP000094526">
    <property type="component" value="Unassembled WGS sequence"/>
</dbReference>
<feature type="compositionally biased region" description="Acidic residues" evidence="1">
    <location>
        <begin position="530"/>
        <end position="549"/>
    </location>
</feature>
<feature type="compositionally biased region" description="Acidic residues" evidence="1">
    <location>
        <begin position="495"/>
        <end position="516"/>
    </location>
</feature>
<feature type="region of interest" description="Disordered" evidence="1">
    <location>
        <begin position="494"/>
        <end position="516"/>
    </location>
</feature>
<dbReference type="PANTHER" id="PTHR36847:SF1">
    <property type="entry name" value="AMIDOLIGASE ENZYME"/>
    <property type="match status" value="1"/>
</dbReference>
<dbReference type="PANTHER" id="PTHR36847">
    <property type="entry name" value="AMIDOLIGASE ENZYME"/>
    <property type="match status" value="1"/>
</dbReference>
<comment type="caution">
    <text evidence="2">The sequence shown here is derived from an EMBL/GenBank/DDBJ whole genome shotgun (WGS) entry which is preliminary data.</text>
</comment>
<sequence length="549" mass="63870">MPGSISEQRRLPLTFGVEIEFLFGIRRDLVRYPEYWWLQVQNLRNNKPFKLNLEVTNQEFQDSDRSTGLLQARTIIENHGGELWVDSKTTPYADCFDKFSYWMIVPEEAVVDPKDPHELFQWSNGALIVHRESQIFDEWDWTGLELVSPALPVPDLDQNRPNGLVELTGYLNLMTADQSPTVPYVFMANPRNASVHVHIGLQPEPEGQLDFPPDFIRHLAWLCLAFEDTITLLHHPERHSYPESKSRSYANSNRKYLHAEGSSHRVHCCHLGKPFSAEDTFMKVFDYQNWHGDEDEDDIFPLLRALSSKKLTFREGPLDMADFNRFLFVNFENLAIAMVATDHSKKTIEFRQHHGTLSAREINEWVVFLTSLVRAGERFESLTPEREAAVPPTLMAKVMKKYKDPKQRDRALHEAKKYTQIWQQDRRSLKQLFDMLELPVHRRNYWWQRAKQVRAELHENWSGWEEGELDEPPWDGADDDAAYEEDDIINAANEVDMEDDESVPMDIDNDVPEPEDLIPRLDTLMTLSPVEEDADDVPMEIDDDIPSPV</sequence>